<reference evidence="1 2" key="2">
    <citation type="journal article" date="2010" name="Nucleic Acids Res.">
        <title>BeetleBase in 2010: revisions to provide comprehensive genomic information for Tribolium castaneum.</title>
        <authorList>
            <person name="Kim H.S."/>
            <person name="Murphy T."/>
            <person name="Xia J."/>
            <person name="Caragea D."/>
            <person name="Park Y."/>
            <person name="Beeman R.W."/>
            <person name="Lorenzen M.D."/>
            <person name="Butcher S."/>
            <person name="Manak J.R."/>
            <person name="Brown S.J."/>
        </authorList>
    </citation>
    <scope>GENOME REANNOTATION</scope>
    <source>
        <strain evidence="1 2">Georgia GA2</strain>
    </source>
</reference>
<name>D6WBG9_TRICA</name>
<dbReference type="HOGENOM" id="CLU_1688987_0_0_1"/>
<protein>
    <submittedName>
        <fullName evidence="1">Uncharacterized protein</fullName>
    </submittedName>
</protein>
<organism evidence="1 2">
    <name type="scientific">Tribolium castaneum</name>
    <name type="common">Red flour beetle</name>
    <dbReference type="NCBI Taxonomy" id="7070"/>
    <lineage>
        <taxon>Eukaryota</taxon>
        <taxon>Metazoa</taxon>
        <taxon>Ecdysozoa</taxon>
        <taxon>Arthropoda</taxon>
        <taxon>Hexapoda</taxon>
        <taxon>Insecta</taxon>
        <taxon>Pterygota</taxon>
        <taxon>Neoptera</taxon>
        <taxon>Endopterygota</taxon>
        <taxon>Coleoptera</taxon>
        <taxon>Polyphaga</taxon>
        <taxon>Cucujiformia</taxon>
        <taxon>Tenebrionidae</taxon>
        <taxon>Tenebrionidae incertae sedis</taxon>
        <taxon>Tribolium</taxon>
    </lineage>
</organism>
<evidence type="ECO:0000313" key="1">
    <source>
        <dbReference type="EMBL" id="EEZ99165.1"/>
    </source>
</evidence>
<gene>
    <name evidence="1" type="primary">GLEAN_16164</name>
    <name evidence="1" type="ORF">TcasGA2_TC016164</name>
</gene>
<sequence length="156" mass="17046">MPIQTKTRISIDWTKECDQLVVWIFYQGNLVRPELSDSIFFGFNLTNAICQINVFALNRASSTVSKKALKLIDAPGLNNEVVSIHQGGHDHTEDGPAALKYFPTPQVLSTPLPVRGHTSGTVTDGFMIMLGLAELGVANNFHSFPPSFCANELVSV</sequence>
<proteinExistence type="predicted"/>
<evidence type="ECO:0000313" key="2">
    <source>
        <dbReference type="Proteomes" id="UP000007266"/>
    </source>
</evidence>
<dbReference type="Proteomes" id="UP000007266">
    <property type="component" value="Linkage group 2"/>
</dbReference>
<keyword evidence="2" id="KW-1185">Reference proteome</keyword>
<accession>D6WBG9</accession>
<dbReference type="EMBL" id="KQ971308">
    <property type="protein sequence ID" value="EEZ99165.1"/>
    <property type="molecule type" value="Genomic_DNA"/>
</dbReference>
<dbReference type="AlphaFoldDB" id="D6WBG9"/>
<reference evidence="1 2" key="1">
    <citation type="journal article" date="2008" name="Nature">
        <title>The genome of the model beetle and pest Tribolium castaneum.</title>
        <authorList>
            <consortium name="Tribolium Genome Sequencing Consortium"/>
            <person name="Richards S."/>
            <person name="Gibbs R.A."/>
            <person name="Weinstock G.M."/>
            <person name="Brown S.J."/>
            <person name="Denell R."/>
            <person name="Beeman R.W."/>
            <person name="Gibbs R."/>
            <person name="Beeman R.W."/>
            <person name="Brown S.J."/>
            <person name="Bucher G."/>
            <person name="Friedrich M."/>
            <person name="Grimmelikhuijzen C.J."/>
            <person name="Klingler M."/>
            <person name="Lorenzen M."/>
            <person name="Richards S."/>
            <person name="Roth S."/>
            <person name="Schroder R."/>
            <person name="Tautz D."/>
            <person name="Zdobnov E.M."/>
            <person name="Muzny D."/>
            <person name="Gibbs R.A."/>
            <person name="Weinstock G.M."/>
            <person name="Attaway T."/>
            <person name="Bell S."/>
            <person name="Buhay C.J."/>
            <person name="Chandrabose M.N."/>
            <person name="Chavez D."/>
            <person name="Clerk-Blankenburg K.P."/>
            <person name="Cree A."/>
            <person name="Dao M."/>
            <person name="Davis C."/>
            <person name="Chacko J."/>
            <person name="Dinh H."/>
            <person name="Dugan-Rocha S."/>
            <person name="Fowler G."/>
            <person name="Garner T.T."/>
            <person name="Garnes J."/>
            <person name="Gnirke A."/>
            <person name="Hawes A."/>
            <person name="Hernandez J."/>
            <person name="Hines S."/>
            <person name="Holder M."/>
            <person name="Hume J."/>
            <person name="Jhangiani S.N."/>
            <person name="Joshi V."/>
            <person name="Khan Z.M."/>
            <person name="Jackson L."/>
            <person name="Kovar C."/>
            <person name="Kowis A."/>
            <person name="Lee S."/>
            <person name="Lewis L.R."/>
            <person name="Margolis J."/>
            <person name="Morgan M."/>
            <person name="Nazareth L.V."/>
            <person name="Nguyen N."/>
            <person name="Okwuonu G."/>
            <person name="Parker D."/>
            <person name="Richards S."/>
            <person name="Ruiz S.J."/>
            <person name="Santibanez J."/>
            <person name="Savard J."/>
            <person name="Scherer S.E."/>
            <person name="Schneider B."/>
            <person name="Sodergren E."/>
            <person name="Tautz D."/>
            <person name="Vattahil S."/>
            <person name="Villasana D."/>
            <person name="White C.S."/>
            <person name="Wright R."/>
            <person name="Park Y."/>
            <person name="Beeman R.W."/>
            <person name="Lord J."/>
            <person name="Oppert B."/>
            <person name="Lorenzen M."/>
            <person name="Brown S."/>
            <person name="Wang L."/>
            <person name="Savard J."/>
            <person name="Tautz D."/>
            <person name="Richards S."/>
            <person name="Weinstock G."/>
            <person name="Gibbs R.A."/>
            <person name="Liu Y."/>
            <person name="Worley K."/>
            <person name="Weinstock G."/>
            <person name="Elsik C.G."/>
            <person name="Reese J.T."/>
            <person name="Elhaik E."/>
            <person name="Landan G."/>
            <person name="Graur D."/>
            <person name="Arensburger P."/>
            <person name="Atkinson P."/>
            <person name="Beeman R.W."/>
            <person name="Beidler J."/>
            <person name="Brown S.J."/>
            <person name="Demuth J.P."/>
            <person name="Drury D.W."/>
            <person name="Du Y.Z."/>
            <person name="Fujiwara H."/>
            <person name="Lorenzen M."/>
            <person name="Maselli V."/>
            <person name="Osanai M."/>
            <person name="Park Y."/>
            <person name="Robertson H.M."/>
            <person name="Tu Z."/>
            <person name="Wang J.J."/>
            <person name="Wang S."/>
            <person name="Richards S."/>
            <person name="Song H."/>
            <person name="Zhang L."/>
            <person name="Sodergren E."/>
            <person name="Werner D."/>
            <person name="Stanke M."/>
            <person name="Morgenstern B."/>
            <person name="Solovyev V."/>
            <person name="Kosarev P."/>
            <person name="Brown G."/>
            <person name="Chen H.C."/>
            <person name="Ermolaeva O."/>
            <person name="Hlavina W."/>
            <person name="Kapustin Y."/>
            <person name="Kiryutin B."/>
            <person name="Kitts P."/>
            <person name="Maglott D."/>
            <person name="Pruitt K."/>
            <person name="Sapojnikov V."/>
            <person name="Souvorov A."/>
            <person name="Mackey A.J."/>
            <person name="Waterhouse R.M."/>
            <person name="Wyder S."/>
            <person name="Zdobnov E.M."/>
            <person name="Zdobnov E.M."/>
            <person name="Wyder S."/>
            <person name="Kriventseva E.V."/>
            <person name="Kadowaki T."/>
            <person name="Bork P."/>
            <person name="Aranda M."/>
            <person name="Bao R."/>
            <person name="Beermann A."/>
            <person name="Berns N."/>
            <person name="Bolognesi R."/>
            <person name="Bonneton F."/>
            <person name="Bopp D."/>
            <person name="Brown S.J."/>
            <person name="Bucher G."/>
            <person name="Butts T."/>
            <person name="Chaumot A."/>
            <person name="Denell R.E."/>
            <person name="Ferrier D.E."/>
            <person name="Friedrich M."/>
            <person name="Gordon C.M."/>
            <person name="Jindra M."/>
            <person name="Klingler M."/>
            <person name="Lan Q."/>
            <person name="Lattorff H.M."/>
            <person name="Laudet V."/>
            <person name="von Levetsow C."/>
            <person name="Liu Z."/>
            <person name="Lutz R."/>
            <person name="Lynch J.A."/>
            <person name="da Fonseca R.N."/>
            <person name="Posnien N."/>
            <person name="Reuter R."/>
            <person name="Roth S."/>
            <person name="Savard J."/>
            <person name="Schinko J.B."/>
            <person name="Schmitt C."/>
            <person name="Schoppmeier M."/>
            <person name="Schroder R."/>
            <person name="Shippy T.D."/>
            <person name="Simonnet F."/>
            <person name="Marques-Souza H."/>
            <person name="Tautz D."/>
            <person name="Tomoyasu Y."/>
            <person name="Trauner J."/>
            <person name="Van der Zee M."/>
            <person name="Vervoort M."/>
            <person name="Wittkopp N."/>
            <person name="Wimmer E.A."/>
            <person name="Yang X."/>
            <person name="Jones A.K."/>
            <person name="Sattelle D.B."/>
            <person name="Ebert P.R."/>
            <person name="Nelson D."/>
            <person name="Scott J.G."/>
            <person name="Beeman R.W."/>
            <person name="Muthukrishnan S."/>
            <person name="Kramer K.J."/>
            <person name="Arakane Y."/>
            <person name="Beeman R.W."/>
            <person name="Zhu Q."/>
            <person name="Hogenkamp D."/>
            <person name="Dixit R."/>
            <person name="Oppert B."/>
            <person name="Jiang H."/>
            <person name="Zou Z."/>
            <person name="Marshall J."/>
            <person name="Elpidina E."/>
            <person name="Vinokurov K."/>
            <person name="Oppert C."/>
            <person name="Zou Z."/>
            <person name="Evans J."/>
            <person name="Lu Z."/>
            <person name="Zhao P."/>
            <person name="Sumathipala N."/>
            <person name="Altincicek B."/>
            <person name="Vilcinskas A."/>
            <person name="Williams M."/>
            <person name="Hultmark D."/>
            <person name="Hetru C."/>
            <person name="Jiang H."/>
            <person name="Grimmelikhuijzen C.J."/>
            <person name="Hauser F."/>
            <person name="Cazzamali G."/>
            <person name="Williamson M."/>
            <person name="Park Y."/>
            <person name="Li B."/>
            <person name="Tanaka Y."/>
            <person name="Predel R."/>
            <person name="Neupert S."/>
            <person name="Schachtner J."/>
            <person name="Verleyen P."/>
            <person name="Raible F."/>
            <person name="Bork P."/>
            <person name="Friedrich M."/>
            <person name="Walden K.K."/>
            <person name="Robertson H.M."/>
            <person name="Angeli S."/>
            <person name="Foret S."/>
            <person name="Bucher G."/>
            <person name="Schuetz S."/>
            <person name="Maleszka R."/>
            <person name="Wimmer E.A."/>
            <person name="Beeman R.W."/>
            <person name="Lorenzen M."/>
            <person name="Tomoyasu Y."/>
            <person name="Miller S.C."/>
            <person name="Grossmann D."/>
            <person name="Bucher G."/>
        </authorList>
    </citation>
    <scope>NUCLEOTIDE SEQUENCE [LARGE SCALE GENOMIC DNA]</scope>
    <source>
        <strain evidence="1 2">Georgia GA2</strain>
    </source>
</reference>